<organism evidence="1 2">
    <name type="scientific">Coemansia nantahalensis</name>
    <dbReference type="NCBI Taxonomy" id="2789366"/>
    <lineage>
        <taxon>Eukaryota</taxon>
        <taxon>Fungi</taxon>
        <taxon>Fungi incertae sedis</taxon>
        <taxon>Zoopagomycota</taxon>
        <taxon>Kickxellomycotina</taxon>
        <taxon>Kickxellomycetes</taxon>
        <taxon>Kickxellales</taxon>
        <taxon>Kickxellaceae</taxon>
        <taxon>Coemansia</taxon>
    </lineage>
</organism>
<proteinExistence type="predicted"/>
<accession>A0ACC1JWS7</accession>
<comment type="caution">
    <text evidence="1">The sequence shown here is derived from an EMBL/GenBank/DDBJ whole genome shotgun (WGS) entry which is preliminary data.</text>
</comment>
<dbReference type="Proteomes" id="UP001140234">
    <property type="component" value="Unassembled WGS sequence"/>
</dbReference>
<dbReference type="EMBL" id="JANBUJ010001112">
    <property type="protein sequence ID" value="KAJ2768686.1"/>
    <property type="molecule type" value="Genomic_DNA"/>
</dbReference>
<evidence type="ECO:0000313" key="2">
    <source>
        <dbReference type="Proteomes" id="UP001140234"/>
    </source>
</evidence>
<reference evidence="1" key="1">
    <citation type="submission" date="2022-07" db="EMBL/GenBank/DDBJ databases">
        <title>Phylogenomic reconstructions and comparative analyses of Kickxellomycotina fungi.</title>
        <authorList>
            <person name="Reynolds N.K."/>
            <person name="Stajich J.E."/>
            <person name="Barry K."/>
            <person name="Grigoriev I.V."/>
            <person name="Crous P."/>
            <person name="Smith M.E."/>
        </authorList>
    </citation>
    <scope>NUCLEOTIDE SEQUENCE</scope>
    <source>
        <strain evidence="1">CBS 109366</strain>
    </source>
</reference>
<name>A0ACC1JWS7_9FUNG</name>
<keyword evidence="2" id="KW-1185">Reference proteome</keyword>
<sequence length="520" mass="56857">CAVGEGDEAVAELSAAPAAKSRGLRPSIFAADDEVDDVADEAAAQGEQLAAHEASSKRKRNMDTFLEELKRGQDERLERRQTRPHARPSAGSGQDQPGPRGAGGDPADDGDTTNLYVSSLHPSVDEQSLCAAFAKYGPIGSVKIMWPRTADEHARQRNSGFVSFMERACAEEALRGMDGAELGGYTLRVSWGRRVPVPAQPVFALDAADPERRAPTGYPFNARLPGRAPGPARAPSDDEGDIAEVHVERPRDHRLVRLIHWTVEHVIRHGPQFECLLIARTTASPRFRFLTEWASAAHVYYRWRIYSLLNGDTKSRWHDRMFFMYDRGPIWVPPRIDPGACGLAGDGPPDVDSSEAEEAAERGEGGLARDVLGQRARARLERRVRRVRDCRRGAIAEAMASAIEHAYAPRDVVDVVCARLTADGAAPGERLAALLLVSDILHNCAAPVANAWRLRDAFAERLPAAFACLAAAHRAIEARLKAEHFRTRVLAVLAVWEAWALFPQETILALAAGLLGGQRE</sequence>
<gene>
    <name evidence="1" type="ORF">IWQ57_003432</name>
</gene>
<evidence type="ECO:0000313" key="1">
    <source>
        <dbReference type="EMBL" id="KAJ2768686.1"/>
    </source>
</evidence>
<protein>
    <submittedName>
        <fullName evidence="1">Uncharacterized protein</fullName>
    </submittedName>
</protein>
<feature type="non-terminal residue" evidence="1">
    <location>
        <position position="1"/>
    </location>
</feature>